<sequence>MITDIEVRRFVEVLPDRKKATIARYLEHLLYKDRIEVAVIDMHAPYLQALTEQLPQVFVVIDRFHVIQLLNRAVDQARKAIRESLPDRQRRQLMHDRFLLLKRHRDLKESELLILEAWLNQFPQLQAVYLCKEAFADIYELPSLEEAEEAYVAWLERVEQCGISESFGEFLRAVENWYPWIFNYFLHKHTGGFVEGANALARAVDRAGRGYSFPVLRARLLYGQHLLRQTKRRAPKIADVQESSDVDGQLIGITPSTSEALSEFS</sequence>
<evidence type="ECO:0000313" key="2">
    <source>
        <dbReference type="EMBL" id="GHO94862.1"/>
    </source>
</evidence>
<dbReference type="AlphaFoldDB" id="A0A8J3N573"/>
<accession>A0A8J3N573</accession>
<dbReference type="RefSeq" id="WP_220205572.1">
    <property type="nucleotide sequence ID" value="NZ_BNJK01000001.1"/>
</dbReference>
<evidence type="ECO:0000259" key="1">
    <source>
        <dbReference type="Pfam" id="PF01610"/>
    </source>
</evidence>
<proteinExistence type="predicted"/>
<organism evidence="2 3">
    <name type="scientific">Reticulibacter mediterranei</name>
    <dbReference type="NCBI Taxonomy" id="2778369"/>
    <lineage>
        <taxon>Bacteria</taxon>
        <taxon>Bacillati</taxon>
        <taxon>Chloroflexota</taxon>
        <taxon>Ktedonobacteria</taxon>
        <taxon>Ktedonobacterales</taxon>
        <taxon>Reticulibacteraceae</taxon>
        <taxon>Reticulibacter</taxon>
    </lineage>
</organism>
<comment type="caution">
    <text evidence="2">The sequence shown here is derived from an EMBL/GenBank/DDBJ whole genome shotgun (WGS) entry which is preliminary data.</text>
</comment>
<dbReference type="EMBL" id="BNJK01000001">
    <property type="protein sequence ID" value="GHO94862.1"/>
    <property type="molecule type" value="Genomic_DNA"/>
</dbReference>
<dbReference type="Pfam" id="PF01610">
    <property type="entry name" value="DDE_Tnp_ISL3"/>
    <property type="match status" value="1"/>
</dbReference>
<dbReference type="InterPro" id="IPR047951">
    <property type="entry name" value="Transpos_ISL3"/>
</dbReference>
<gene>
    <name evidence="2" type="ORF">KSF_049100</name>
</gene>
<dbReference type="PANTHER" id="PTHR33498">
    <property type="entry name" value="TRANSPOSASE FOR INSERTION SEQUENCE ELEMENT IS1557"/>
    <property type="match status" value="1"/>
</dbReference>
<dbReference type="InterPro" id="IPR002560">
    <property type="entry name" value="Transposase_DDE"/>
</dbReference>
<reference evidence="2" key="1">
    <citation type="submission" date="2020-10" db="EMBL/GenBank/DDBJ databases">
        <title>Taxonomic study of unclassified bacteria belonging to the class Ktedonobacteria.</title>
        <authorList>
            <person name="Yabe S."/>
            <person name="Wang C.M."/>
            <person name="Zheng Y."/>
            <person name="Sakai Y."/>
            <person name="Cavaletti L."/>
            <person name="Monciardini P."/>
            <person name="Donadio S."/>
        </authorList>
    </citation>
    <scope>NUCLEOTIDE SEQUENCE</scope>
    <source>
        <strain evidence="2">ID150040</strain>
    </source>
</reference>
<keyword evidence="3" id="KW-1185">Reference proteome</keyword>
<protein>
    <recommendedName>
        <fullName evidence="1">Transposase IS204/IS1001/IS1096/IS1165 DDE domain-containing protein</fullName>
    </recommendedName>
</protein>
<dbReference type="PANTHER" id="PTHR33498:SF1">
    <property type="entry name" value="TRANSPOSASE FOR INSERTION SEQUENCE ELEMENT IS1557"/>
    <property type="match status" value="1"/>
</dbReference>
<evidence type="ECO:0000313" key="3">
    <source>
        <dbReference type="Proteomes" id="UP000597444"/>
    </source>
</evidence>
<dbReference type="Proteomes" id="UP000597444">
    <property type="component" value="Unassembled WGS sequence"/>
</dbReference>
<name>A0A8J3N573_9CHLR</name>
<feature type="domain" description="Transposase IS204/IS1001/IS1096/IS1165 DDE" evidence="1">
    <location>
        <begin position="3"/>
        <end position="219"/>
    </location>
</feature>